<accession>A0ABV5FCM4</accession>
<name>A0ABV5FCM4_9FLAO</name>
<keyword evidence="3" id="KW-0378">Hydrolase</keyword>
<keyword evidence="4" id="KW-1185">Reference proteome</keyword>
<keyword evidence="3" id="KW-0540">Nuclease</keyword>
<dbReference type="SUPFAM" id="SSF56219">
    <property type="entry name" value="DNase I-like"/>
    <property type="match status" value="1"/>
</dbReference>
<evidence type="ECO:0000256" key="1">
    <source>
        <dbReference type="SAM" id="Phobius"/>
    </source>
</evidence>
<evidence type="ECO:0000313" key="3">
    <source>
        <dbReference type="EMBL" id="MFB9057178.1"/>
    </source>
</evidence>
<dbReference type="InterPro" id="IPR036691">
    <property type="entry name" value="Endo/exonu/phosph_ase_sf"/>
</dbReference>
<dbReference type="RefSeq" id="WP_379861402.1">
    <property type="nucleotide sequence ID" value="NZ_JBHMFC010000054.1"/>
</dbReference>
<keyword evidence="1" id="KW-0812">Transmembrane</keyword>
<dbReference type="Proteomes" id="UP001589585">
    <property type="component" value="Unassembled WGS sequence"/>
</dbReference>
<gene>
    <name evidence="3" type="ORF">ACFFU9_10540</name>
</gene>
<keyword evidence="3" id="KW-0255">Endonuclease</keyword>
<comment type="caution">
    <text evidence="3">The sequence shown here is derived from an EMBL/GenBank/DDBJ whole genome shotgun (WGS) entry which is preliminary data.</text>
</comment>
<dbReference type="Gene3D" id="3.60.10.10">
    <property type="entry name" value="Endonuclease/exonuclease/phosphatase"/>
    <property type="match status" value="1"/>
</dbReference>
<sequence>MLKLIRALYRLINIVIIATLLTLHFYIKDSSYQSSMFFYFFALPIIIMIVLGLSVFLGKWRIYNLILAGLLLLVWLGRSFSVSFPETFKKTDLEIVFWNACRNHGFETAFKAHGSRPDVMVLTESNEHDLEALQLKYPKSYFYISESELRIFSKTPIEIIREETSKFSSTIINFKTNGVNFYALDMTGSSDVPRAWEFKFFYSIKKDKHNTVIVGDFNVPYESLFLKALKRDYEFYFSSKGNGFRETWFWGLPFLALDQIWTSKDLEVVASKKINTKKSDHSMIKTVIRK</sequence>
<feature type="transmembrane region" description="Helical" evidence="1">
    <location>
        <begin position="65"/>
        <end position="84"/>
    </location>
</feature>
<reference evidence="3 4" key="1">
    <citation type="submission" date="2024-09" db="EMBL/GenBank/DDBJ databases">
        <authorList>
            <person name="Sun Q."/>
            <person name="Mori K."/>
        </authorList>
    </citation>
    <scope>NUCLEOTIDE SEQUENCE [LARGE SCALE GENOMIC DNA]</scope>
    <source>
        <strain evidence="3 4">CECT 8622</strain>
    </source>
</reference>
<protein>
    <submittedName>
        <fullName evidence="3">Endonuclease/exonuclease/phosphatase family protein</fullName>
    </submittedName>
</protein>
<dbReference type="EMBL" id="JBHMFC010000054">
    <property type="protein sequence ID" value="MFB9057178.1"/>
    <property type="molecule type" value="Genomic_DNA"/>
</dbReference>
<keyword evidence="1" id="KW-0472">Membrane</keyword>
<dbReference type="InterPro" id="IPR005135">
    <property type="entry name" value="Endo/exonuclease/phosphatase"/>
</dbReference>
<dbReference type="GO" id="GO:0004519">
    <property type="term" value="F:endonuclease activity"/>
    <property type="evidence" value="ECO:0007669"/>
    <property type="project" value="UniProtKB-KW"/>
</dbReference>
<keyword evidence="1" id="KW-1133">Transmembrane helix</keyword>
<evidence type="ECO:0000259" key="2">
    <source>
        <dbReference type="Pfam" id="PF03372"/>
    </source>
</evidence>
<feature type="transmembrane region" description="Helical" evidence="1">
    <location>
        <begin position="39"/>
        <end position="58"/>
    </location>
</feature>
<feature type="transmembrane region" description="Helical" evidence="1">
    <location>
        <begin position="7"/>
        <end position="27"/>
    </location>
</feature>
<organism evidence="3 4">
    <name type="scientific">Mariniflexile ostreae</name>
    <dbReference type="NCBI Taxonomy" id="1520892"/>
    <lineage>
        <taxon>Bacteria</taxon>
        <taxon>Pseudomonadati</taxon>
        <taxon>Bacteroidota</taxon>
        <taxon>Flavobacteriia</taxon>
        <taxon>Flavobacteriales</taxon>
        <taxon>Flavobacteriaceae</taxon>
        <taxon>Mariniflexile</taxon>
    </lineage>
</organism>
<evidence type="ECO:0000313" key="4">
    <source>
        <dbReference type="Proteomes" id="UP001589585"/>
    </source>
</evidence>
<dbReference type="Pfam" id="PF03372">
    <property type="entry name" value="Exo_endo_phos"/>
    <property type="match status" value="1"/>
</dbReference>
<feature type="domain" description="Endonuclease/exonuclease/phosphatase" evidence="2">
    <location>
        <begin position="106"/>
        <end position="281"/>
    </location>
</feature>
<proteinExistence type="predicted"/>